<evidence type="ECO:0000313" key="2">
    <source>
        <dbReference type="EMBL" id="TWT90951.1"/>
    </source>
</evidence>
<gene>
    <name evidence="2" type="ORF">Mal64_13500</name>
</gene>
<evidence type="ECO:0000313" key="3">
    <source>
        <dbReference type="Proteomes" id="UP000315440"/>
    </source>
</evidence>
<keyword evidence="1" id="KW-1133">Transmembrane helix</keyword>
<reference evidence="2 3" key="1">
    <citation type="submission" date="2019-02" db="EMBL/GenBank/DDBJ databases">
        <title>Deep-cultivation of Planctomycetes and their phenomic and genomic characterization uncovers novel biology.</title>
        <authorList>
            <person name="Wiegand S."/>
            <person name="Jogler M."/>
            <person name="Boedeker C."/>
            <person name="Pinto D."/>
            <person name="Vollmers J."/>
            <person name="Rivas-Marin E."/>
            <person name="Kohn T."/>
            <person name="Peeters S.H."/>
            <person name="Heuer A."/>
            <person name="Rast P."/>
            <person name="Oberbeckmann S."/>
            <person name="Bunk B."/>
            <person name="Jeske O."/>
            <person name="Meyerdierks A."/>
            <person name="Storesund J.E."/>
            <person name="Kallscheuer N."/>
            <person name="Luecker S."/>
            <person name="Lage O.M."/>
            <person name="Pohl T."/>
            <person name="Merkel B.J."/>
            <person name="Hornburger P."/>
            <person name="Mueller R.-W."/>
            <person name="Bruemmer F."/>
            <person name="Labrenz M."/>
            <person name="Spormann A.M."/>
            <person name="Op Den Camp H."/>
            <person name="Overmann J."/>
            <person name="Amann R."/>
            <person name="Jetten M.S.M."/>
            <person name="Mascher T."/>
            <person name="Medema M.H."/>
            <person name="Devos D.P."/>
            <person name="Kaster A.-K."/>
            <person name="Ovreas L."/>
            <person name="Rohde M."/>
            <person name="Galperin M.Y."/>
            <person name="Jogler C."/>
        </authorList>
    </citation>
    <scope>NUCLEOTIDE SEQUENCE [LARGE SCALE GENOMIC DNA]</scope>
    <source>
        <strain evidence="2 3">Mal64</strain>
    </source>
</reference>
<feature type="transmembrane region" description="Helical" evidence="1">
    <location>
        <begin position="64"/>
        <end position="82"/>
    </location>
</feature>
<evidence type="ECO:0000256" key="1">
    <source>
        <dbReference type="SAM" id="Phobius"/>
    </source>
</evidence>
<protein>
    <submittedName>
        <fullName evidence="2">Uncharacterized protein</fullName>
    </submittedName>
</protein>
<keyword evidence="1" id="KW-0472">Membrane</keyword>
<feature type="transmembrane region" description="Helical" evidence="1">
    <location>
        <begin position="154"/>
        <end position="173"/>
    </location>
</feature>
<comment type="caution">
    <text evidence="2">The sequence shown here is derived from an EMBL/GenBank/DDBJ whole genome shotgun (WGS) entry which is preliminary data.</text>
</comment>
<sequence>MPAQYQIPCECGAMLVIETRQAGERIPCSCGATVEAPPLRKIRELQPIQQAEEPTSAWSYRHGVLTAGLLAALGLALLAGWFETTKPAPPAPFDATIYQKSAAEGIDNLTPLQAWALWKQRYEPLAVSGLQPMTNQENQIRDLLIARSDKYRNGLLIAAAAVAVITAGAFACLPK</sequence>
<organism evidence="2 3">
    <name type="scientific">Pseudobythopirellula maris</name>
    <dbReference type="NCBI Taxonomy" id="2527991"/>
    <lineage>
        <taxon>Bacteria</taxon>
        <taxon>Pseudomonadati</taxon>
        <taxon>Planctomycetota</taxon>
        <taxon>Planctomycetia</taxon>
        <taxon>Pirellulales</taxon>
        <taxon>Lacipirellulaceae</taxon>
        <taxon>Pseudobythopirellula</taxon>
    </lineage>
</organism>
<keyword evidence="1" id="KW-0812">Transmembrane</keyword>
<proteinExistence type="predicted"/>
<dbReference type="EMBL" id="SJPQ01000001">
    <property type="protein sequence ID" value="TWT90951.1"/>
    <property type="molecule type" value="Genomic_DNA"/>
</dbReference>
<dbReference type="Proteomes" id="UP000315440">
    <property type="component" value="Unassembled WGS sequence"/>
</dbReference>
<accession>A0A5C5ZVI0</accession>
<name>A0A5C5ZVI0_9BACT</name>
<dbReference type="AlphaFoldDB" id="A0A5C5ZVI0"/>
<keyword evidence="3" id="KW-1185">Reference proteome</keyword>